<comment type="caution">
    <text evidence="3">The sequence shown here is derived from an EMBL/GenBank/DDBJ whole genome shotgun (WGS) entry which is preliminary data.</text>
</comment>
<dbReference type="PANTHER" id="PTHR42942">
    <property type="entry name" value="6-O-METHYLGUANINE DNA METHYLTRANSFERASE"/>
    <property type="match status" value="1"/>
</dbReference>
<accession>N6X768</accession>
<dbReference type="PATRIC" id="fig|626887.3.peg.190"/>
<dbReference type="InterPro" id="IPR036388">
    <property type="entry name" value="WH-like_DNA-bd_sf"/>
</dbReference>
<dbReference type="PANTHER" id="PTHR42942:SF1">
    <property type="entry name" value="ALKYLTRANSFERASE-LIKE PROTEIN 1"/>
    <property type="match status" value="1"/>
</dbReference>
<dbReference type="InterPro" id="IPR052520">
    <property type="entry name" value="ATL_DNA_repair"/>
</dbReference>
<reference evidence="3 4" key="1">
    <citation type="journal article" date="2013" name="Genome Announc.">
        <title>Genome Sequence of the Polycyclic Aromatic Hydrocarbon-Degrading Bacterium Strain Marinobacter nanhaiticus D15-8WT.</title>
        <authorList>
            <person name="Cui Z."/>
            <person name="Gao W."/>
            <person name="Li Q."/>
            <person name="Xu G."/>
            <person name="Zheng L."/>
        </authorList>
    </citation>
    <scope>NUCLEOTIDE SEQUENCE [LARGE SCALE GENOMIC DNA]</scope>
    <source>
        <strain evidence="3 4">D15-8W</strain>
    </source>
</reference>
<evidence type="ECO:0000256" key="1">
    <source>
        <dbReference type="ARBA" id="ARBA00022763"/>
    </source>
</evidence>
<gene>
    <name evidence="3" type="ORF">J057_01049</name>
</gene>
<dbReference type="GO" id="GO:0006281">
    <property type="term" value="P:DNA repair"/>
    <property type="evidence" value="ECO:0007669"/>
    <property type="project" value="InterPro"/>
</dbReference>
<dbReference type="Pfam" id="PF01035">
    <property type="entry name" value="DNA_binding_1"/>
    <property type="match status" value="1"/>
</dbReference>
<dbReference type="OrthoDB" id="9132167at2"/>
<evidence type="ECO:0000259" key="2">
    <source>
        <dbReference type="Pfam" id="PF01035"/>
    </source>
</evidence>
<dbReference type="eggNOG" id="COG3695">
    <property type="taxonomic scope" value="Bacteria"/>
</dbReference>
<dbReference type="RefSeq" id="WP_004582756.1">
    <property type="nucleotide sequence ID" value="NZ_AP028878.1"/>
</dbReference>
<feature type="domain" description="Methylated-DNA-[protein]-cysteine S-methyltransferase DNA binding" evidence="2">
    <location>
        <begin position="18"/>
        <end position="97"/>
    </location>
</feature>
<evidence type="ECO:0000313" key="4">
    <source>
        <dbReference type="Proteomes" id="UP000013165"/>
    </source>
</evidence>
<organism evidence="3 4">
    <name type="scientific">Marinobacter nanhaiticus D15-8W</name>
    <dbReference type="NCBI Taxonomy" id="626887"/>
    <lineage>
        <taxon>Bacteria</taxon>
        <taxon>Pseudomonadati</taxon>
        <taxon>Pseudomonadota</taxon>
        <taxon>Gammaproteobacteria</taxon>
        <taxon>Pseudomonadales</taxon>
        <taxon>Marinobacteraceae</taxon>
        <taxon>Marinobacter</taxon>
    </lineage>
</organism>
<dbReference type="SUPFAM" id="SSF46767">
    <property type="entry name" value="Methylated DNA-protein cysteine methyltransferase, C-terminal domain"/>
    <property type="match status" value="1"/>
</dbReference>
<keyword evidence="4" id="KW-1185">Reference proteome</keyword>
<sequence>MVPSASEQNEDSSISREQIIWQVVCTIPPGRVASYSQIARLAGLQGLARFVGRTMSQLPEGSDVPWHRVLKQDGRIAFPPDSNRFLHQKRRLTEEGVLIKNGRVPMSQFRWEP</sequence>
<dbReference type="InterPro" id="IPR014048">
    <property type="entry name" value="MethylDNA_cys_MeTrfase_DNA-bd"/>
</dbReference>
<protein>
    <submittedName>
        <fullName evidence="3">Cysteine methyltransferase</fullName>
    </submittedName>
</protein>
<dbReference type="HOGENOM" id="CLU_000445_52_5_6"/>
<dbReference type="Gene3D" id="1.10.10.10">
    <property type="entry name" value="Winged helix-like DNA-binding domain superfamily/Winged helix DNA-binding domain"/>
    <property type="match status" value="1"/>
</dbReference>
<dbReference type="CDD" id="cd06445">
    <property type="entry name" value="ATase"/>
    <property type="match status" value="1"/>
</dbReference>
<dbReference type="AlphaFoldDB" id="N6X768"/>
<dbReference type="GO" id="GO:0032259">
    <property type="term" value="P:methylation"/>
    <property type="evidence" value="ECO:0007669"/>
    <property type="project" value="UniProtKB-KW"/>
</dbReference>
<dbReference type="GO" id="GO:0008168">
    <property type="term" value="F:methyltransferase activity"/>
    <property type="evidence" value="ECO:0007669"/>
    <property type="project" value="UniProtKB-KW"/>
</dbReference>
<proteinExistence type="predicted"/>
<dbReference type="EMBL" id="APLQ01000007">
    <property type="protein sequence ID" value="ENO16983.1"/>
    <property type="molecule type" value="Genomic_DNA"/>
</dbReference>
<name>N6X768_9GAMM</name>
<dbReference type="STRING" id="626887.J057_01049"/>
<dbReference type="InterPro" id="IPR036217">
    <property type="entry name" value="MethylDNA_cys_MeTrfase_DNAb"/>
</dbReference>
<evidence type="ECO:0000313" key="3">
    <source>
        <dbReference type="EMBL" id="ENO16983.1"/>
    </source>
</evidence>
<dbReference type="Proteomes" id="UP000013165">
    <property type="component" value="Unassembled WGS sequence"/>
</dbReference>
<keyword evidence="3" id="KW-0808">Transferase</keyword>
<keyword evidence="3" id="KW-0489">Methyltransferase</keyword>
<keyword evidence="1" id="KW-0227">DNA damage</keyword>